<dbReference type="PROSITE" id="PS00107">
    <property type="entry name" value="PROTEIN_KINASE_ATP"/>
    <property type="match status" value="1"/>
</dbReference>
<keyword evidence="3 4" id="KW-0067">ATP-binding</keyword>
<accession>A0A8S1VA76</accession>
<evidence type="ECO:0000256" key="5">
    <source>
        <dbReference type="SAM" id="MobiDB-lite"/>
    </source>
</evidence>
<dbReference type="PANTHER" id="PTHR23084:SF263">
    <property type="entry name" value="MORN REPEAT-CONTAINING PROTEIN 1"/>
    <property type="match status" value="1"/>
</dbReference>
<name>A0A8S1VA76_9CILI</name>
<dbReference type="GO" id="GO:0005524">
    <property type="term" value="F:ATP binding"/>
    <property type="evidence" value="ECO:0007669"/>
    <property type="project" value="UniProtKB-UniRule"/>
</dbReference>
<sequence length="876" mass="100946">MNQSTGQNQQSQPLINYGNVKYSFKCLRRHLLKDKVYHVLALQNMITIGEHLNDPNPKYKLELNLKNTVYWKQDHGQNKAFGIKYKKNVKYFEASAEQLTKFREAISCFIGFHSIDDHYKIEKMIGSGSFSQVHKVFRLHDDKAFAMKQVSNQQKTDKENMQLLENEIGILHSLNNEAIVKIYEVFRIEENQYGLIIEFVDGICLATLIEQLKKNQNQLKEEDIKILLKEILKALNFIHQEQVIHRDIKPQNIMISQSSFKNVKIIDFGLSIKNSQQYNRCGTPGYMAPEIVNMKKEDQKPWTSLCDIFSLGVVFYKILSKGINCFQGQTSDQIVANNKKCQIDWSNVQQFNYSQNCISLLKAMLAKDPEERISADQALQHPFFIDLPPVLETDFAGNDMTQQSKGIVNQIIDKPNLDSIAESLNDLSGNQKQHIYVGEFKPSRISKENSKEFSDFSILKTKNSETQVVQPIDNPPPIKFTQQEAEEIIQKFRVYKPQNKQFKYENLLKFQNCKLKIYKDSYYFGQLVNGKKNGFGVILSNNGRTYEGQFENDRKHGSGFERFPDGASYNGTYINGKPDGVGKFLWANGEVYEGGWQNGLKHGQGIWNGIKGDSYVGEWKMGNPEGYGVHVWVNGDRYEGEFHNSLKHGEGIEYLINGDIYKGQYVNGKPEGVGEYQWSSGSYYNGTFSNGLRHGKGLWIKDRNATLTDNYEGEFVNDKKCGYGVYKWAKGSKYEGNFYDDLRHGYGSMYWNDGSYYIGMWEQGYQWGEGEYCKKGEQPKFGTFEKNLLVNEDQEKLSQYHSKLPPQIRIRQYTTSQRSVRSNSQRPSSQSQQRNVRPSSVKSVNQIKQGSMGNNQFLCKKRRQPSLTKQTFDLDF</sequence>
<feature type="compositionally biased region" description="Low complexity" evidence="5">
    <location>
        <begin position="816"/>
        <end position="840"/>
    </location>
</feature>
<keyword evidence="1" id="KW-0677">Repeat</keyword>
<dbReference type="Proteomes" id="UP000689195">
    <property type="component" value="Unassembled WGS sequence"/>
</dbReference>
<dbReference type="PANTHER" id="PTHR23084">
    <property type="entry name" value="PHOSPHATIDYLINOSITOL-4-PHOSPHATE 5-KINASE RELATED"/>
    <property type="match status" value="1"/>
</dbReference>
<feature type="region of interest" description="Disordered" evidence="5">
    <location>
        <begin position="814"/>
        <end position="847"/>
    </location>
</feature>
<evidence type="ECO:0000259" key="6">
    <source>
        <dbReference type="PROSITE" id="PS50011"/>
    </source>
</evidence>
<evidence type="ECO:0000256" key="3">
    <source>
        <dbReference type="ARBA" id="ARBA00022840"/>
    </source>
</evidence>
<evidence type="ECO:0000256" key="2">
    <source>
        <dbReference type="ARBA" id="ARBA00022741"/>
    </source>
</evidence>
<dbReference type="Pfam" id="PF02493">
    <property type="entry name" value="MORN"/>
    <property type="match status" value="10"/>
</dbReference>
<dbReference type="InterPro" id="IPR017441">
    <property type="entry name" value="Protein_kinase_ATP_BS"/>
</dbReference>
<evidence type="ECO:0000256" key="4">
    <source>
        <dbReference type="PROSITE-ProRule" id="PRU10141"/>
    </source>
</evidence>
<keyword evidence="2 4" id="KW-0547">Nucleotide-binding</keyword>
<gene>
    <name evidence="7" type="ORF">PPENT_87.1.T0590147</name>
</gene>
<evidence type="ECO:0000313" key="7">
    <source>
        <dbReference type="EMBL" id="CAD8173481.1"/>
    </source>
</evidence>
<dbReference type="GO" id="GO:0004672">
    <property type="term" value="F:protein kinase activity"/>
    <property type="evidence" value="ECO:0007669"/>
    <property type="project" value="InterPro"/>
</dbReference>
<dbReference type="FunFam" id="1.10.510.10:FF:000945">
    <property type="entry name" value="Uncharacterized protein"/>
    <property type="match status" value="1"/>
</dbReference>
<evidence type="ECO:0000256" key="1">
    <source>
        <dbReference type="ARBA" id="ARBA00022737"/>
    </source>
</evidence>
<evidence type="ECO:0000313" key="8">
    <source>
        <dbReference type="Proteomes" id="UP000689195"/>
    </source>
</evidence>
<dbReference type="EMBL" id="CAJJDO010000059">
    <property type="protein sequence ID" value="CAD8173481.1"/>
    <property type="molecule type" value="Genomic_DNA"/>
</dbReference>
<dbReference type="SMART" id="SM00698">
    <property type="entry name" value="MORN"/>
    <property type="match status" value="10"/>
</dbReference>
<dbReference type="InterPro" id="IPR008271">
    <property type="entry name" value="Ser/Thr_kinase_AS"/>
</dbReference>
<dbReference type="PROSITE" id="PS50011">
    <property type="entry name" value="PROTEIN_KINASE_DOM"/>
    <property type="match status" value="1"/>
</dbReference>
<comment type="caution">
    <text evidence="7">The sequence shown here is derived from an EMBL/GenBank/DDBJ whole genome shotgun (WGS) entry which is preliminary data.</text>
</comment>
<organism evidence="7 8">
    <name type="scientific">Paramecium pentaurelia</name>
    <dbReference type="NCBI Taxonomy" id="43138"/>
    <lineage>
        <taxon>Eukaryota</taxon>
        <taxon>Sar</taxon>
        <taxon>Alveolata</taxon>
        <taxon>Ciliophora</taxon>
        <taxon>Intramacronucleata</taxon>
        <taxon>Oligohymenophorea</taxon>
        <taxon>Peniculida</taxon>
        <taxon>Parameciidae</taxon>
        <taxon>Paramecium</taxon>
    </lineage>
</organism>
<dbReference type="InterPro" id="IPR000719">
    <property type="entry name" value="Prot_kinase_dom"/>
</dbReference>
<keyword evidence="8" id="KW-1185">Reference proteome</keyword>
<dbReference type="InterPro" id="IPR003409">
    <property type="entry name" value="MORN"/>
</dbReference>
<proteinExistence type="predicted"/>
<feature type="domain" description="Protein kinase" evidence="6">
    <location>
        <begin position="119"/>
        <end position="384"/>
    </location>
</feature>
<feature type="binding site" evidence="4">
    <location>
        <position position="148"/>
    </location>
    <ligand>
        <name>ATP</name>
        <dbReference type="ChEBI" id="CHEBI:30616"/>
    </ligand>
</feature>
<dbReference type="OrthoDB" id="48314at2759"/>
<dbReference type="SMART" id="SM00220">
    <property type="entry name" value="S_TKc"/>
    <property type="match status" value="1"/>
</dbReference>
<dbReference type="PROSITE" id="PS00108">
    <property type="entry name" value="PROTEIN_KINASE_ST"/>
    <property type="match status" value="1"/>
</dbReference>
<protein>
    <recommendedName>
        <fullName evidence="6">Protein kinase domain-containing protein</fullName>
    </recommendedName>
</protein>
<reference evidence="7" key="1">
    <citation type="submission" date="2021-01" db="EMBL/GenBank/DDBJ databases">
        <authorList>
            <consortium name="Genoscope - CEA"/>
            <person name="William W."/>
        </authorList>
    </citation>
    <scope>NUCLEOTIDE SEQUENCE</scope>
</reference>
<dbReference type="AlphaFoldDB" id="A0A8S1VA76"/>
<dbReference type="Pfam" id="PF00069">
    <property type="entry name" value="Pkinase"/>
    <property type="match status" value="1"/>
</dbReference>